<feature type="compositionally biased region" description="Basic residues" evidence="4">
    <location>
        <begin position="954"/>
        <end position="963"/>
    </location>
</feature>
<feature type="coiled-coil region" evidence="3">
    <location>
        <begin position="503"/>
        <end position="530"/>
    </location>
</feature>
<keyword evidence="3" id="KW-0175">Coiled coil</keyword>
<feature type="region of interest" description="Disordered" evidence="4">
    <location>
        <begin position="148"/>
        <end position="169"/>
    </location>
</feature>
<comment type="subcellular location">
    <subcellularLocation>
        <location evidence="1">Nucleus</location>
    </subcellularLocation>
</comment>
<dbReference type="GO" id="GO:0000781">
    <property type="term" value="C:chromosome, telomeric region"/>
    <property type="evidence" value="ECO:0007669"/>
    <property type="project" value="GOC"/>
</dbReference>
<gene>
    <name evidence="7" type="ORF">SeLEV6574_g03147</name>
    <name evidence="6" type="ORF">SeMB42_g07310</name>
</gene>
<dbReference type="Pfam" id="PF15613">
    <property type="entry name" value="WSD"/>
    <property type="match status" value="1"/>
</dbReference>
<sequence>MMPATAMLVGNRDVTLQHDRRVTDDDDLAPVRRTPPQTPSAPAPALGPARATPVKQHQEKDDDVIIIGPVTHYKPSSHLGSSTESTSARTASTTPAGTKQTTLFFGTKNASSSSKSITTTENDRGRLNGTATQKPAYKQSILSFSRTPVPAPASPVPAPPAARSASRQPTAYANHVSAALVSIGSDYDEYLQPIVHPRHIEPRCPLPTSVIDLTSEGGYNCTFHTIVATARQQAAQKAAQQTKGSSKRILDDLDPALMSTPLPALKLVPQHQCNSAAKEAKWGEKLAMDDVYDLVVVLEFLNQFGPALFRLPNDTQYQLGDVERKLYQPLPCFKVLTPVYLALATFLENSRKDAAVETTAQYLVGMLLTRNRTELKIAHMFSHAEWEDIPPLGHVKALYSLMMLIMTEDQFRDYVQTANKALTELRKDAYHRQQDRKDLTKDIEKLELDVQVRQEEISVQSQSLADLNPTPPPVPDGKVSTVIDFVLNSGENGNASGVNTTKRLEARRMLKELRRERNQKIAEAAAKRRHIENLNEADVAYGPKHEELRRKVRDGHLGNDREGRYYWWCEVQNPSAQQQLVEALQPAVNGGSGSASDASHSAIFGILVEQVEYGWVRARVEVPLDVDDMEIDRQAHMAGVTSGTQIPSNSTTTSKSITPTSANEGSASHDTIVLPVSSSAASAQRHGDETGIKSDLYCEAISRFQYIDRLQVVEMLVRSLNERGLRERDLKQAIVSKFRELGYYMPGINSKRDSSTMFDAVSGVDGKINNSLALFGDWVRDRCQPIHKPTETSRNEYRNFMHSKVKEMMTRGAELAGFSGEAIQEMHRCTQMSELKSLLKRMLTGRNDRRVYPGRVDSIRTWSEFCLVASDFVRQLEARLRKQQRYMVIQIDSSADTDRESEYDSNSGDRKARSRGESTEAVEPTQSDLRAMRAARRGAPAAVELSNDTDEKTRKGRLGRRSRRANDAGGGNGSLESDEDDVDEGDNDILGNSVAKGGNIAPDSSVRKRKLCLDLTTSELEGLEPTIKHIKRDNVATNAAVSDTESHYDGGASATDETSEEDLAPTKGRLPAKQLKAVTKAPATRASRASSRRCSRRRIVPISDDEEDEDATQSSRTARATKAVRRQRIPVKSDKPNYAISSSSAPEDSDDGDEMM</sequence>
<dbReference type="VEuPathDB" id="FungiDB:SeMB42_g07310"/>
<dbReference type="Proteomes" id="UP000317494">
    <property type="component" value="Unassembled WGS sequence"/>
</dbReference>
<accession>A0A507D4Y6</accession>
<dbReference type="InterPro" id="IPR028941">
    <property type="entry name" value="WHIM2_dom"/>
</dbReference>
<evidence type="ECO:0000256" key="2">
    <source>
        <dbReference type="ARBA" id="ARBA00023242"/>
    </source>
</evidence>
<evidence type="ECO:0000256" key="1">
    <source>
        <dbReference type="ARBA" id="ARBA00004123"/>
    </source>
</evidence>
<name>A0A507D4Y6_9FUNG</name>
<feature type="region of interest" description="Disordered" evidence="4">
    <location>
        <begin position="1"/>
        <end position="61"/>
    </location>
</feature>
<feature type="compositionally biased region" description="Acidic residues" evidence="4">
    <location>
        <begin position="976"/>
        <end position="987"/>
    </location>
</feature>
<proteinExistence type="predicted"/>
<feature type="compositionally biased region" description="Pro residues" evidence="4">
    <location>
        <begin position="149"/>
        <end position="160"/>
    </location>
</feature>
<evidence type="ECO:0000313" key="7">
    <source>
        <dbReference type="EMBL" id="TPX46579.1"/>
    </source>
</evidence>
<dbReference type="STRING" id="286115.A0A507D4Y6"/>
<feature type="compositionally biased region" description="Low complexity" evidence="4">
    <location>
        <begin position="76"/>
        <end position="98"/>
    </location>
</feature>
<dbReference type="PANTHER" id="PTHR32075">
    <property type="entry name" value="ISWI CHROMATIN-REMODELING COMPLEX SUBUNIT YPL216W-RELATED"/>
    <property type="match status" value="1"/>
</dbReference>
<feature type="compositionally biased region" description="Acidic residues" evidence="4">
    <location>
        <begin position="1147"/>
        <end position="1156"/>
    </location>
</feature>
<feature type="region of interest" description="Disordered" evidence="4">
    <location>
        <begin position="1041"/>
        <end position="1156"/>
    </location>
</feature>
<dbReference type="GO" id="GO:0005634">
    <property type="term" value="C:nucleus"/>
    <property type="evidence" value="ECO:0007669"/>
    <property type="project" value="UniProtKB-SubCell"/>
</dbReference>
<feature type="compositionally biased region" description="Low complexity" evidence="4">
    <location>
        <begin position="646"/>
        <end position="661"/>
    </location>
</feature>
<feature type="compositionally biased region" description="Basic residues" evidence="4">
    <location>
        <begin position="1090"/>
        <end position="1099"/>
    </location>
</feature>
<comment type="caution">
    <text evidence="7">The sequence shown here is derived from an EMBL/GenBank/DDBJ whole genome shotgun (WGS) entry which is preliminary data.</text>
</comment>
<evidence type="ECO:0000256" key="3">
    <source>
        <dbReference type="SAM" id="Coils"/>
    </source>
</evidence>
<evidence type="ECO:0000259" key="5">
    <source>
        <dbReference type="Pfam" id="PF15613"/>
    </source>
</evidence>
<evidence type="ECO:0000313" key="8">
    <source>
        <dbReference type="Proteomes" id="UP000317494"/>
    </source>
</evidence>
<feature type="region of interest" description="Disordered" evidence="4">
    <location>
        <begin position="894"/>
        <end position="1002"/>
    </location>
</feature>
<evidence type="ECO:0000313" key="6">
    <source>
        <dbReference type="EMBL" id="TPX34448.1"/>
    </source>
</evidence>
<protein>
    <recommendedName>
        <fullName evidence="5">WHIM2 domain-containing protein</fullName>
    </recommendedName>
</protein>
<dbReference type="EMBL" id="QEAM01000100">
    <property type="protein sequence ID" value="TPX46579.1"/>
    <property type="molecule type" value="Genomic_DNA"/>
</dbReference>
<dbReference type="PANTHER" id="PTHR32075:SF6">
    <property type="entry name" value="ISWI CHROMATIN-REMODELING COMPLEX SUBUNIT YPL216W-RELATED"/>
    <property type="match status" value="1"/>
</dbReference>
<reference evidence="8 9" key="1">
    <citation type="journal article" date="2019" name="Sci. Rep.">
        <title>Comparative genomics of chytrid fungi reveal insights into the obligate biotrophic and pathogenic lifestyle of Synchytrium endobioticum.</title>
        <authorList>
            <person name="van de Vossenberg B.T.L.H."/>
            <person name="Warris S."/>
            <person name="Nguyen H.D.T."/>
            <person name="van Gent-Pelzer M.P.E."/>
            <person name="Joly D.L."/>
            <person name="van de Geest H.C."/>
            <person name="Bonants P.J.M."/>
            <person name="Smith D.S."/>
            <person name="Levesque C.A."/>
            <person name="van der Lee T.A.J."/>
        </authorList>
    </citation>
    <scope>NUCLEOTIDE SEQUENCE [LARGE SCALE GENOMIC DNA]</scope>
    <source>
        <strain evidence="7 9">LEV6574</strain>
        <strain evidence="6 8">MB42</strain>
    </source>
</reference>
<dbReference type="OrthoDB" id="2128676at2759"/>
<evidence type="ECO:0000256" key="4">
    <source>
        <dbReference type="SAM" id="MobiDB-lite"/>
    </source>
</evidence>
<dbReference type="GO" id="GO:0031509">
    <property type="term" value="P:subtelomeric heterochromatin formation"/>
    <property type="evidence" value="ECO:0007669"/>
    <property type="project" value="TreeGrafter"/>
</dbReference>
<evidence type="ECO:0000313" key="9">
    <source>
        <dbReference type="Proteomes" id="UP000320475"/>
    </source>
</evidence>
<keyword evidence="2" id="KW-0539">Nucleus</keyword>
<feature type="compositionally biased region" description="Basic and acidic residues" evidence="4">
    <location>
        <begin position="896"/>
        <end position="918"/>
    </location>
</feature>
<feature type="domain" description="WHIM2" evidence="5">
    <location>
        <begin position="553"/>
        <end position="735"/>
    </location>
</feature>
<feature type="compositionally biased region" description="Polar residues" evidence="4">
    <location>
        <begin position="99"/>
        <end position="120"/>
    </location>
</feature>
<dbReference type="EMBL" id="QEAN01000497">
    <property type="protein sequence ID" value="TPX34448.1"/>
    <property type="molecule type" value="Genomic_DNA"/>
</dbReference>
<feature type="region of interest" description="Disordered" evidence="4">
    <location>
        <begin position="639"/>
        <end position="668"/>
    </location>
</feature>
<dbReference type="AlphaFoldDB" id="A0A507D4Y6"/>
<dbReference type="Proteomes" id="UP000320475">
    <property type="component" value="Unassembled WGS sequence"/>
</dbReference>
<keyword evidence="8" id="KW-1185">Reference proteome</keyword>
<organism evidence="7 9">
    <name type="scientific">Synchytrium endobioticum</name>
    <dbReference type="NCBI Taxonomy" id="286115"/>
    <lineage>
        <taxon>Eukaryota</taxon>
        <taxon>Fungi</taxon>
        <taxon>Fungi incertae sedis</taxon>
        <taxon>Chytridiomycota</taxon>
        <taxon>Chytridiomycota incertae sedis</taxon>
        <taxon>Chytridiomycetes</taxon>
        <taxon>Synchytriales</taxon>
        <taxon>Synchytriaceae</taxon>
        <taxon>Synchytrium</taxon>
    </lineage>
</organism>
<feature type="region of interest" description="Disordered" evidence="4">
    <location>
        <begin position="73"/>
        <end position="130"/>
    </location>
</feature>